<dbReference type="OrthoDB" id="618395at2759"/>
<evidence type="ECO:0000259" key="13">
    <source>
        <dbReference type="Pfam" id="PF01643"/>
    </source>
</evidence>
<dbReference type="CDD" id="cd00586">
    <property type="entry name" value="4HBT"/>
    <property type="match status" value="2"/>
</dbReference>
<feature type="domain" description="Acyl-ACP thioesterase-like C-terminal" evidence="14">
    <location>
        <begin position="250"/>
        <end position="358"/>
    </location>
</feature>
<evidence type="ECO:0000256" key="10">
    <source>
        <dbReference type="ARBA" id="ARBA00023160"/>
    </source>
</evidence>
<evidence type="ECO:0000256" key="5">
    <source>
        <dbReference type="ARBA" id="ARBA00022640"/>
    </source>
</evidence>
<dbReference type="Pfam" id="PF01643">
    <property type="entry name" value="Acyl-ACP_TE"/>
    <property type="match status" value="2"/>
</dbReference>
<dbReference type="Gene3D" id="3.10.129.10">
    <property type="entry name" value="Hotdog Thioesterase"/>
    <property type="match status" value="2"/>
</dbReference>
<evidence type="ECO:0000256" key="8">
    <source>
        <dbReference type="ARBA" id="ARBA00022946"/>
    </source>
</evidence>
<dbReference type="AlphaFoldDB" id="A0A811NI92"/>
<evidence type="ECO:0000313" key="15">
    <source>
        <dbReference type="EMBL" id="CAD6224320.1"/>
    </source>
</evidence>
<keyword evidence="7 11" id="KW-0276">Fatty acid metabolism</keyword>
<feature type="domain" description="Acyl-ACP thioesterase N-terminal hotdog" evidence="13">
    <location>
        <begin position="86"/>
        <end position="220"/>
    </location>
</feature>
<dbReference type="InterPro" id="IPR002864">
    <property type="entry name" value="Acyl-ACP_thioesterase_NHD"/>
</dbReference>
<dbReference type="PANTHER" id="PTHR31727">
    <property type="entry name" value="OLEOYL-ACYL CARRIER PROTEIN THIOESTERASE 1, CHLOROPLASTIC"/>
    <property type="match status" value="1"/>
</dbReference>
<feature type="region of interest" description="Disordered" evidence="12">
    <location>
        <begin position="1"/>
        <end position="28"/>
    </location>
</feature>
<reference evidence="15" key="1">
    <citation type="submission" date="2020-10" db="EMBL/GenBank/DDBJ databases">
        <authorList>
            <person name="Han B."/>
            <person name="Lu T."/>
            <person name="Zhao Q."/>
            <person name="Huang X."/>
            <person name="Zhao Y."/>
        </authorList>
    </citation>
    <scope>NUCLEOTIDE SEQUENCE</scope>
</reference>
<evidence type="ECO:0000256" key="1">
    <source>
        <dbReference type="ARBA" id="ARBA00004229"/>
    </source>
</evidence>
<dbReference type="Proteomes" id="UP000604825">
    <property type="component" value="Unassembled WGS sequence"/>
</dbReference>
<dbReference type="GO" id="GO:0009507">
    <property type="term" value="C:chloroplast"/>
    <property type="evidence" value="ECO:0007669"/>
    <property type="project" value="UniProtKB-SubCell"/>
</dbReference>
<dbReference type="GO" id="GO:0000036">
    <property type="term" value="F:acyl carrier activity"/>
    <property type="evidence" value="ECO:0007669"/>
    <property type="project" value="TreeGrafter"/>
</dbReference>
<keyword evidence="6 11" id="KW-0378">Hydrolase</keyword>
<organism evidence="15 16">
    <name type="scientific">Miscanthus lutarioriparius</name>
    <dbReference type="NCBI Taxonomy" id="422564"/>
    <lineage>
        <taxon>Eukaryota</taxon>
        <taxon>Viridiplantae</taxon>
        <taxon>Streptophyta</taxon>
        <taxon>Embryophyta</taxon>
        <taxon>Tracheophyta</taxon>
        <taxon>Spermatophyta</taxon>
        <taxon>Magnoliopsida</taxon>
        <taxon>Liliopsida</taxon>
        <taxon>Poales</taxon>
        <taxon>Poaceae</taxon>
        <taxon>PACMAD clade</taxon>
        <taxon>Panicoideae</taxon>
        <taxon>Andropogonodae</taxon>
        <taxon>Andropogoneae</taxon>
        <taxon>Saccharinae</taxon>
        <taxon>Miscanthus</taxon>
    </lineage>
</organism>
<comment type="similarity">
    <text evidence="2 11">Belongs to the acyl-ACP thioesterase family.</text>
</comment>
<proteinExistence type="inferred from homology"/>
<dbReference type="EMBL" id="CAJGYO010000004">
    <property type="protein sequence ID" value="CAD6224320.1"/>
    <property type="molecule type" value="Genomic_DNA"/>
</dbReference>
<dbReference type="Pfam" id="PF20791">
    <property type="entry name" value="Acyl-ACP_TE_C"/>
    <property type="match status" value="2"/>
</dbReference>
<gene>
    <name evidence="15" type="ORF">NCGR_LOCUS16622</name>
</gene>
<keyword evidence="16" id="KW-1185">Reference proteome</keyword>
<dbReference type="PANTHER" id="PTHR31727:SF6">
    <property type="entry name" value="OLEOYL-ACYL CARRIER PROTEIN THIOESTERASE 1, CHLOROPLASTIC"/>
    <property type="match status" value="1"/>
</dbReference>
<dbReference type="InterPro" id="IPR029069">
    <property type="entry name" value="HotDog_dom_sf"/>
</dbReference>
<evidence type="ECO:0000256" key="12">
    <source>
        <dbReference type="SAM" id="MobiDB-lite"/>
    </source>
</evidence>
<evidence type="ECO:0000256" key="11">
    <source>
        <dbReference type="RuleBase" id="RU363096"/>
    </source>
</evidence>
<evidence type="ECO:0000256" key="2">
    <source>
        <dbReference type="ARBA" id="ARBA00006500"/>
    </source>
</evidence>
<keyword evidence="4 11" id="KW-0150">Chloroplast</keyword>
<evidence type="ECO:0000256" key="7">
    <source>
        <dbReference type="ARBA" id="ARBA00022832"/>
    </source>
</evidence>
<evidence type="ECO:0000259" key="14">
    <source>
        <dbReference type="Pfam" id="PF20791"/>
    </source>
</evidence>
<keyword evidence="10 11" id="KW-0275">Fatty acid biosynthesis</keyword>
<dbReference type="InterPro" id="IPR045023">
    <property type="entry name" value="FATA/B"/>
</dbReference>
<dbReference type="GO" id="GO:0016297">
    <property type="term" value="F:fatty acyl-[ACP] hydrolase activity"/>
    <property type="evidence" value="ECO:0007669"/>
    <property type="project" value="InterPro"/>
</dbReference>
<feature type="domain" description="Acyl-ACP thioesterase-like C-terminal" evidence="14">
    <location>
        <begin position="610"/>
        <end position="723"/>
    </location>
</feature>
<comment type="subcellular location">
    <subcellularLocation>
        <location evidence="1 11">Plastid</location>
        <location evidence="1 11">Chloroplast</location>
    </subcellularLocation>
</comment>
<sequence>MLRCHTPPQCGRAPLRHRGRRESPPTAAPGVVVRCARGAPQVSGIKAASPGHAAATAAAAAKAERGDARPSLAERLRLGSLLEDGLSYKESFIVRCYEVGINKTATVETIANLLQEVGCSHAQSLGFSTDGFATTTSMRKLGLIWVTNRMHIEIYKYPAWGDVVEIETWCQADGRIGTRRDWILKDLANGEVIGRATSKWVTMNQNTRRLQRVGDDVRDEVFIHCPKTPRLAFPEENNGSLKKIPNLSDPAQYSRLGLVPRRADLDMNQHVNNVTYIGWVLESIPQDIIDTHELQTITLDYRRECQYDDIVDSLTNIEEGEEKSMNGSASAAPHKEERQQFLHCLRFAANGDEINRGRTRPPRMLRCHTPPQCGRAPLRHHGRRESPPAAAPGVVVRCARGVPQVPGIEAASPGHAAATAAKAEGGDARPSLAERLRLGSLLEDGLSYKESFIVRCYEVGINKTATVETIANLLQEVGCNHAQSVGFSTDGFATTTTMRKLGLIWVTNRMHIEIYKYPAWGDVVEIETWCQEDGRIGTRRDWILKDLANGEVIGRATSKWVMMNQNTRRLQRVSDDVRDEVFIHCPKTPRLAFPEENNGSLKKIPNLSDPAQYSRLGLVPRRADLDMNQHVNNVTYIGWVLESIPQDIIDTHELQTITLDYRRECQHDDIVDSLTYIEEGEEKSMNGSASAAPHKEERQQFLHCLRFAANGDEINRGRTVWRKLAR</sequence>
<keyword evidence="3 11" id="KW-0444">Lipid biosynthesis</keyword>
<keyword evidence="5 11" id="KW-0934">Plastid</keyword>
<feature type="domain" description="Acyl-ACP thioesterase N-terminal hotdog" evidence="13">
    <location>
        <begin position="446"/>
        <end position="580"/>
    </location>
</feature>
<comment type="caution">
    <text evidence="15">The sequence shown here is derived from an EMBL/GenBank/DDBJ whole genome shotgun (WGS) entry which is preliminary data.</text>
</comment>
<evidence type="ECO:0000256" key="6">
    <source>
        <dbReference type="ARBA" id="ARBA00022801"/>
    </source>
</evidence>
<keyword evidence="9 11" id="KW-0443">Lipid metabolism</keyword>
<comment type="function">
    <text evidence="11">Plays an essential role in chain termination during de novo fatty acid synthesis.</text>
</comment>
<dbReference type="SUPFAM" id="SSF54637">
    <property type="entry name" value="Thioesterase/thiol ester dehydrase-isomerase"/>
    <property type="match status" value="4"/>
</dbReference>
<evidence type="ECO:0000256" key="9">
    <source>
        <dbReference type="ARBA" id="ARBA00023098"/>
    </source>
</evidence>
<name>A0A811NI92_9POAL</name>
<accession>A0A811NI92</accession>
<dbReference type="InterPro" id="IPR049427">
    <property type="entry name" value="Acyl-ACP_TE_C"/>
</dbReference>
<evidence type="ECO:0000256" key="3">
    <source>
        <dbReference type="ARBA" id="ARBA00022516"/>
    </source>
</evidence>
<protein>
    <recommendedName>
        <fullName evidence="11">Acyl-[acyl-carrier-protein] hydrolase</fullName>
        <ecNumber evidence="11">3.1.2.-</ecNumber>
    </recommendedName>
</protein>
<dbReference type="EC" id="3.1.2.-" evidence="11"/>
<keyword evidence="8" id="KW-0809">Transit peptide</keyword>
<evidence type="ECO:0000256" key="4">
    <source>
        <dbReference type="ARBA" id="ARBA00022528"/>
    </source>
</evidence>
<dbReference type="FunFam" id="3.10.129.10:FF:000014">
    <property type="entry name" value="Acyl-[acyl-carrier-protein] hydrolase"/>
    <property type="match status" value="2"/>
</dbReference>
<evidence type="ECO:0000313" key="16">
    <source>
        <dbReference type="Proteomes" id="UP000604825"/>
    </source>
</evidence>